<dbReference type="SUPFAM" id="SSF52096">
    <property type="entry name" value="ClpP/crotonase"/>
    <property type="match status" value="1"/>
</dbReference>
<feature type="non-terminal residue" evidence="3">
    <location>
        <position position="1"/>
    </location>
</feature>
<dbReference type="Gene3D" id="1.10.12.10">
    <property type="entry name" value="Lyase 2-enoyl-coa Hydratase, Chain A, domain 2"/>
    <property type="match status" value="1"/>
</dbReference>
<sequence length="182" mass="19923">VKRFLEKIYIELYDVQNGLGKPSVAAVRGAARGGGISIAISCDMIVAGETSSFSYSEIHVGLIPAIHLIHLPRLVGRYRAFDLLFNGPAFGANEAVDIGIVSRVVIDAEVDATAWNVAHQLAGRSPSAMRIGREMFKLVNDHGFRNQLPHVINAFAQLSETEDAKEGFRAFVEKRPPQWPGR</sequence>
<keyword evidence="4" id="KW-1185">Reference proteome</keyword>
<dbReference type="InterPro" id="IPR029045">
    <property type="entry name" value="ClpP/crotonase-like_dom_sf"/>
</dbReference>
<reference evidence="3 4" key="1">
    <citation type="journal article" date="2014" name="Nature">
        <title>An environmental bacterial taxon with a large and distinct metabolic repertoire.</title>
        <authorList>
            <person name="Wilson M.C."/>
            <person name="Mori T."/>
            <person name="Ruckert C."/>
            <person name="Uria A.R."/>
            <person name="Helf M.J."/>
            <person name="Takada K."/>
            <person name="Gernert C."/>
            <person name="Steffens U.A."/>
            <person name="Heycke N."/>
            <person name="Schmitt S."/>
            <person name="Rinke C."/>
            <person name="Helfrich E.J."/>
            <person name="Brachmann A.O."/>
            <person name="Gurgui C."/>
            <person name="Wakimoto T."/>
            <person name="Kracht M."/>
            <person name="Crusemann M."/>
            <person name="Hentschel U."/>
            <person name="Abe I."/>
            <person name="Matsunaga S."/>
            <person name="Kalinowski J."/>
            <person name="Takeyama H."/>
            <person name="Piel J."/>
        </authorList>
    </citation>
    <scope>NUCLEOTIDE SEQUENCE [LARGE SCALE GENOMIC DNA]</scope>
    <source>
        <strain evidence="4">TSY2</strain>
    </source>
</reference>
<organism evidence="3 4">
    <name type="scientific">Candidatus Entotheonella gemina</name>
    <dbReference type="NCBI Taxonomy" id="1429439"/>
    <lineage>
        <taxon>Bacteria</taxon>
        <taxon>Pseudomonadati</taxon>
        <taxon>Nitrospinota/Tectimicrobiota group</taxon>
        <taxon>Candidatus Tectimicrobiota</taxon>
        <taxon>Candidatus Entotheonellia</taxon>
        <taxon>Candidatus Entotheonellales</taxon>
        <taxon>Candidatus Entotheonellaceae</taxon>
        <taxon>Candidatus Entotheonella</taxon>
    </lineage>
</organism>
<dbReference type="Pfam" id="PF00378">
    <property type="entry name" value="ECH_1"/>
    <property type="match status" value="1"/>
</dbReference>
<dbReference type="Gene3D" id="3.90.226.10">
    <property type="entry name" value="2-enoyl-CoA Hydratase, Chain A, domain 1"/>
    <property type="match status" value="1"/>
</dbReference>
<comment type="caution">
    <text evidence="3">The sequence shown here is derived from an EMBL/GenBank/DDBJ whole genome shotgun (WGS) entry which is preliminary data.</text>
</comment>
<proteinExistence type="inferred from homology"/>
<dbReference type="Proteomes" id="UP000019140">
    <property type="component" value="Unassembled WGS sequence"/>
</dbReference>
<dbReference type="PANTHER" id="PTHR42964:SF1">
    <property type="entry name" value="POLYKETIDE BIOSYNTHESIS ENOYL-COA HYDRATASE PKSH-RELATED"/>
    <property type="match status" value="1"/>
</dbReference>
<name>W4LGX8_9BACT</name>
<gene>
    <name evidence="3" type="ORF">ETSY2_44815</name>
</gene>
<protein>
    <recommendedName>
        <fullName evidence="5">Enoyl-CoA hydratase</fullName>
    </recommendedName>
</protein>
<evidence type="ECO:0000256" key="2">
    <source>
        <dbReference type="RuleBase" id="RU003707"/>
    </source>
</evidence>
<dbReference type="InterPro" id="IPR014748">
    <property type="entry name" value="Enoyl-CoA_hydra_C"/>
</dbReference>
<dbReference type="CDD" id="cd06558">
    <property type="entry name" value="crotonase-like"/>
    <property type="match status" value="1"/>
</dbReference>
<dbReference type="InterPro" id="IPR001753">
    <property type="entry name" value="Enoyl-CoA_hydra/iso"/>
</dbReference>
<dbReference type="PROSITE" id="PS00166">
    <property type="entry name" value="ENOYL_COA_HYDRATASE"/>
    <property type="match status" value="1"/>
</dbReference>
<dbReference type="GO" id="GO:0003824">
    <property type="term" value="F:catalytic activity"/>
    <property type="evidence" value="ECO:0007669"/>
    <property type="project" value="InterPro"/>
</dbReference>
<dbReference type="PANTHER" id="PTHR42964">
    <property type="entry name" value="ENOYL-COA HYDRATASE"/>
    <property type="match status" value="1"/>
</dbReference>
<evidence type="ECO:0000313" key="4">
    <source>
        <dbReference type="Proteomes" id="UP000019140"/>
    </source>
</evidence>
<evidence type="ECO:0000256" key="1">
    <source>
        <dbReference type="ARBA" id="ARBA00005254"/>
    </source>
</evidence>
<dbReference type="HOGENOM" id="CLU_1478007_0_0_7"/>
<accession>W4LGX8</accession>
<dbReference type="InterPro" id="IPR018376">
    <property type="entry name" value="Enoyl-CoA_hyd/isom_CS"/>
</dbReference>
<evidence type="ECO:0000313" key="3">
    <source>
        <dbReference type="EMBL" id="ETW97328.1"/>
    </source>
</evidence>
<evidence type="ECO:0008006" key="5">
    <source>
        <dbReference type="Google" id="ProtNLM"/>
    </source>
</evidence>
<dbReference type="InterPro" id="IPR051683">
    <property type="entry name" value="Enoyl-CoA_Hydratase/Isomerase"/>
</dbReference>
<comment type="similarity">
    <text evidence="1 2">Belongs to the enoyl-CoA hydratase/isomerase family.</text>
</comment>
<dbReference type="AlphaFoldDB" id="W4LGX8"/>
<dbReference type="EMBL" id="AZHX01002074">
    <property type="protein sequence ID" value="ETW97328.1"/>
    <property type="molecule type" value="Genomic_DNA"/>
</dbReference>